<evidence type="ECO:0000259" key="4">
    <source>
        <dbReference type="PROSITE" id="PS51762"/>
    </source>
</evidence>
<feature type="transmembrane region" description="Helical" evidence="3">
    <location>
        <begin position="132"/>
        <end position="156"/>
    </location>
</feature>
<dbReference type="Proteomes" id="UP000308652">
    <property type="component" value="Unassembled WGS sequence"/>
</dbReference>
<dbReference type="GO" id="GO:0005975">
    <property type="term" value="P:carbohydrate metabolic process"/>
    <property type="evidence" value="ECO:0007669"/>
    <property type="project" value="InterPro"/>
</dbReference>
<dbReference type="Gene3D" id="2.60.120.200">
    <property type="match status" value="1"/>
</dbReference>
<evidence type="ECO:0000256" key="3">
    <source>
        <dbReference type="SAM" id="Phobius"/>
    </source>
</evidence>
<reference evidence="5 6" key="1">
    <citation type="journal article" date="2019" name="Nat. Ecol. Evol.">
        <title>Megaphylogeny resolves global patterns of mushroom evolution.</title>
        <authorList>
            <person name="Varga T."/>
            <person name="Krizsan K."/>
            <person name="Foldi C."/>
            <person name="Dima B."/>
            <person name="Sanchez-Garcia M."/>
            <person name="Sanchez-Ramirez S."/>
            <person name="Szollosi G.J."/>
            <person name="Szarkandi J.G."/>
            <person name="Papp V."/>
            <person name="Albert L."/>
            <person name="Andreopoulos W."/>
            <person name="Angelini C."/>
            <person name="Antonin V."/>
            <person name="Barry K.W."/>
            <person name="Bougher N.L."/>
            <person name="Buchanan P."/>
            <person name="Buyck B."/>
            <person name="Bense V."/>
            <person name="Catcheside P."/>
            <person name="Chovatia M."/>
            <person name="Cooper J."/>
            <person name="Damon W."/>
            <person name="Desjardin D."/>
            <person name="Finy P."/>
            <person name="Geml J."/>
            <person name="Haridas S."/>
            <person name="Hughes K."/>
            <person name="Justo A."/>
            <person name="Karasinski D."/>
            <person name="Kautmanova I."/>
            <person name="Kiss B."/>
            <person name="Kocsube S."/>
            <person name="Kotiranta H."/>
            <person name="LaButti K.M."/>
            <person name="Lechner B.E."/>
            <person name="Liimatainen K."/>
            <person name="Lipzen A."/>
            <person name="Lukacs Z."/>
            <person name="Mihaltcheva S."/>
            <person name="Morgado L.N."/>
            <person name="Niskanen T."/>
            <person name="Noordeloos M.E."/>
            <person name="Ohm R.A."/>
            <person name="Ortiz-Santana B."/>
            <person name="Ovrebo C."/>
            <person name="Racz N."/>
            <person name="Riley R."/>
            <person name="Savchenko A."/>
            <person name="Shiryaev A."/>
            <person name="Soop K."/>
            <person name="Spirin V."/>
            <person name="Szebenyi C."/>
            <person name="Tomsovsky M."/>
            <person name="Tulloss R.E."/>
            <person name="Uehling J."/>
            <person name="Grigoriev I.V."/>
            <person name="Vagvolgyi C."/>
            <person name="Papp T."/>
            <person name="Martin F.M."/>
            <person name="Miettinen O."/>
            <person name="Hibbett D.S."/>
            <person name="Nagy L.G."/>
        </authorList>
    </citation>
    <scope>NUCLEOTIDE SEQUENCE [LARGE SCALE GENOMIC DNA]</scope>
    <source>
        <strain evidence="5 6">CBS 166.37</strain>
    </source>
</reference>
<accession>A0A5C3LXA1</accession>
<evidence type="ECO:0000256" key="2">
    <source>
        <dbReference type="SAM" id="MobiDB-lite"/>
    </source>
</evidence>
<dbReference type="PANTHER" id="PTHR10963">
    <property type="entry name" value="GLYCOSYL HYDROLASE-RELATED"/>
    <property type="match status" value="1"/>
</dbReference>
<proteinExistence type="inferred from homology"/>
<name>A0A5C3LXA1_9AGAR</name>
<organism evidence="5 6">
    <name type="scientific">Crucibulum laeve</name>
    <dbReference type="NCBI Taxonomy" id="68775"/>
    <lineage>
        <taxon>Eukaryota</taxon>
        <taxon>Fungi</taxon>
        <taxon>Dikarya</taxon>
        <taxon>Basidiomycota</taxon>
        <taxon>Agaricomycotina</taxon>
        <taxon>Agaricomycetes</taxon>
        <taxon>Agaricomycetidae</taxon>
        <taxon>Agaricales</taxon>
        <taxon>Agaricineae</taxon>
        <taxon>Nidulariaceae</taxon>
        <taxon>Crucibulum</taxon>
    </lineage>
</organism>
<dbReference type="AlphaFoldDB" id="A0A5C3LXA1"/>
<protein>
    <submittedName>
        <fullName evidence="5">Glycoside hydrolase family 16 protein</fullName>
    </submittedName>
</protein>
<feature type="region of interest" description="Disordered" evidence="2">
    <location>
        <begin position="1"/>
        <end position="47"/>
    </location>
</feature>
<feature type="domain" description="GH16" evidence="4">
    <location>
        <begin position="173"/>
        <end position="505"/>
    </location>
</feature>
<dbReference type="OrthoDB" id="4781at2759"/>
<keyword evidence="3" id="KW-0812">Transmembrane</keyword>
<evidence type="ECO:0000313" key="6">
    <source>
        <dbReference type="Proteomes" id="UP000308652"/>
    </source>
</evidence>
<dbReference type="SUPFAM" id="SSF49899">
    <property type="entry name" value="Concanavalin A-like lectins/glucanases"/>
    <property type="match status" value="1"/>
</dbReference>
<dbReference type="PANTHER" id="PTHR10963:SF55">
    <property type="entry name" value="GLYCOSIDE HYDROLASE FAMILY 16 PROTEIN"/>
    <property type="match status" value="1"/>
</dbReference>
<keyword evidence="3" id="KW-0472">Membrane</keyword>
<dbReference type="InterPro" id="IPR050546">
    <property type="entry name" value="Glycosyl_Hydrlase_16"/>
</dbReference>
<sequence>MQHGDGSGSVTPPNGSSNSLYRNSAAGNMMSGVDTGAGNGGAIPRTSSTQTFRAPFLSPASRPTSSLWAPPSYSQQLMSNGNGGVYSPNASSSALPYPALPKKAPLPSTRLAAPIAKSDKPWLAKPDPRARLSWWLTLFCIFIGIGGAAVLCWQGVASVQKIDPSRLCSVLNEDFSGSSLDESVWNREIELGGFGNGEFQMTTGDSDNLYLQNSQLYIHPTLTSDKVQNVLDGGNFTLQDCTRTDNRTACSASSSNSRGTVINPIQSARINTKGKKSIRYGKVEIKAKMPKGDWLWPAVWMLPENNTYGAWPASGEIDIIEARGNGPDYPAQGSNFMRSTLNYGPIPAVIKQIFGWQSLKRSSFDKDFHIYGLEWDEQFMRFYVDSRIHAMLDLNLKAKKDSFWERGSFPQTAQNGSAQVVVPNPYENRPNSAPFDQPFYLIINLAAGGTSGWFPDNKGNKPWFDGSLTAMRDFAKAQDSWLPTWPSSAEDRSFRIDYVKMWELC</sequence>
<dbReference type="InterPro" id="IPR000757">
    <property type="entry name" value="Beta-glucanase-like"/>
</dbReference>
<dbReference type="EMBL" id="ML213610">
    <property type="protein sequence ID" value="TFK37023.1"/>
    <property type="molecule type" value="Genomic_DNA"/>
</dbReference>
<evidence type="ECO:0000256" key="1">
    <source>
        <dbReference type="ARBA" id="ARBA00006865"/>
    </source>
</evidence>
<dbReference type="PROSITE" id="PS51762">
    <property type="entry name" value="GH16_2"/>
    <property type="match status" value="1"/>
</dbReference>
<feature type="compositionally biased region" description="Polar residues" evidence="2">
    <location>
        <begin position="8"/>
        <end position="26"/>
    </location>
</feature>
<dbReference type="GO" id="GO:0004553">
    <property type="term" value="F:hydrolase activity, hydrolyzing O-glycosyl compounds"/>
    <property type="evidence" value="ECO:0007669"/>
    <property type="project" value="InterPro"/>
</dbReference>
<keyword evidence="6" id="KW-1185">Reference proteome</keyword>
<dbReference type="Pfam" id="PF00722">
    <property type="entry name" value="Glyco_hydro_16"/>
    <property type="match status" value="1"/>
</dbReference>
<dbReference type="STRING" id="68775.A0A5C3LXA1"/>
<evidence type="ECO:0000313" key="5">
    <source>
        <dbReference type="EMBL" id="TFK37023.1"/>
    </source>
</evidence>
<comment type="similarity">
    <text evidence="1">Belongs to the glycosyl hydrolase 16 family.</text>
</comment>
<keyword evidence="3" id="KW-1133">Transmembrane helix</keyword>
<gene>
    <name evidence="5" type="ORF">BDQ12DRAFT_608345</name>
</gene>
<keyword evidence="5" id="KW-0378">Hydrolase</keyword>
<dbReference type="InterPro" id="IPR013320">
    <property type="entry name" value="ConA-like_dom_sf"/>
</dbReference>